<comment type="caution">
    <text evidence="4">The sequence shown here is derived from an EMBL/GenBank/DDBJ whole genome shotgun (WGS) entry which is preliminary data.</text>
</comment>
<dbReference type="EMBL" id="JAGKQQ010000001">
    <property type="protein sequence ID" value="MBP3959683.1"/>
    <property type="molecule type" value="Genomic_DNA"/>
</dbReference>
<keyword evidence="3" id="KW-0677">Repeat</keyword>
<reference evidence="4 5" key="1">
    <citation type="submission" date="2021-04" db="EMBL/GenBank/DDBJ databases">
        <authorList>
            <person name="Ivanova A."/>
        </authorList>
    </citation>
    <scope>NUCLEOTIDE SEQUENCE [LARGE SCALE GENOMIC DNA]</scope>
    <source>
        <strain evidence="4 5">G18</strain>
    </source>
</reference>
<dbReference type="PANTHER" id="PTHR24113:SF12">
    <property type="entry name" value="RAN GTPASE-ACTIVATING PROTEIN 1"/>
    <property type="match status" value="1"/>
</dbReference>
<sequence length="419" mass="46300">MSDRDALVSAICDQPDEDTPRLVFADYLEEHDEAAHAAFIRAQVALARTPPWEPFAVRCKWREPNVLSGRAFRSTLPTLAGVIEWAPAPFRRGFGWWLDVIMASEWDARIAPLFDRAPIGKVTFRVAPLDDWRRVAGSDRLGRLREIAFATSPIEPLFALRDANGVERVTDLHFNRASGAGMPEVIEDLFRSYLGRVVRGLHFHMGYESRDAILDAINTGAPLERLSFSVMGLSADSLHRLFGGPAANALDELHFINEPLANDGLRVLAETLPPGLRDLTLVSVGMRADGLEVFARSDRLTNLRRLKLPGNALTPRAVKVLSLTHSLTALRAIDLSGCHIGDKGVRHITQAKWWHNLVEVVLQRNSLSHVGVKHLLNAPVPPDLTALVLDRDTFGPESRAALVKKFGDAVVFVVPDPFG</sequence>
<dbReference type="SUPFAM" id="SSF52047">
    <property type="entry name" value="RNI-like"/>
    <property type="match status" value="1"/>
</dbReference>
<dbReference type="InterPro" id="IPR014338">
    <property type="entry name" value="CHP02996_rpt-companion-dom"/>
</dbReference>
<keyword evidence="5" id="KW-1185">Reference proteome</keyword>
<dbReference type="NCBIfam" id="TIGR02996">
    <property type="entry name" value="rpt_mate_G_obs"/>
    <property type="match status" value="1"/>
</dbReference>
<organism evidence="4 5">
    <name type="scientific">Gemmata palustris</name>
    <dbReference type="NCBI Taxonomy" id="2822762"/>
    <lineage>
        <taxon>Bacteria</taxon>
        <taxon>Pseudomonadati</taxon>
        <taxon>Planctomycetota</taxon>
        <taxon>Planctomycetia</taxon>
        <taxon>Gemmatales</taxon>
        <taxon>Gemmataceae</taxon>
        <taxon>Gemmata</taxon>
    </lineage>
</organism>
<dbReference type="RefSeq" id="WP_210660421.1">
    <property type="nucleotide sequence ID" value="NZ_JAGKQQ010000001.1"/>
</dbReference>
<evidence type="ECO:0000313" key="4">
    <source>
        <dbReference type="EMBL" id="MBP3959683.1"/>
    </source>
</evidence>
<evidence type="ECO:0000256" key="1">
    <source>
        <dbReference type="ARBA" id="ARBA00022468"/>
    </source>
</evidence>
<evidence type="ECO:0000256" key="2">
    <source>
        <dbReference type="ARBA" id="ARBA00022614"/>
    </source>
</evidence>
<name>A0ABS5C3E9_9BACT</name>
<dbReference type="InterPro" id="IPR001611">
    <property type="entry name" value="Leu-rich_rpt"/>
</dbReference>
<evidence type="ECO:0000256" key="3">
    <source>
        <dbReference type="ARBA" id="ARBA00022737"/>
    </source>
</evidence>
<keyword evidence="2" id="KW-0433">Leucine-rich repeat</keyword>
<evidence type="ECO:0000313" key="5">
    <source>
        <dbReference type="Proteomes" id="UP000676565"/>
    </source>
</evidence>
<dbReference type="PANTHER" id="PTHR24113">
    <property type="entry name" value="RAN GTPASE-ACTIVATING PROTEIN 1"/>
    <property type="match status" value="1"/>
</dbReference>
<gene>
    <name evidence="4" type="ORF">J8F10_30930</name>
</gene>
<protein>
    <submittedName>
        <fullName evidence="4">TIGR02996 domain-containing protein</fullName>
    </submittedName>
</protein>
<dbReference type="InterPro" id="IPR032675">
    <property type="entry name" value="LRR_dom_sf"/>
</dbReference>
<proteinExistence type="predicted"/>
<dbReference type="Gene3D" id="3.80.10.10">
    <property type="entry name" value="Ribonuclease Inhibitor"/>
    <property type="match status" value="1"/>
</dbReference>
<dbReference type="Pfam" id="PF13516">
    <property type="entry name" value="LRR_6"/>
    <property type="match status" value="1"/>
</dbReference>
<accession>A0ABS5C3E9</accession>
<keyword evidence="1" id="KW-0343">GTPase activation</keyword>
<dbReference type="Proteomes" id="UP000676565">
    <property type="component" value="Unassembled WGS sequence"/>
</dbReference>
<dbReference type="InterPro" id="IPR027038">
    <property type="entry name" value="RanGap"/>
</dbReference>